<dbReference type="EMBL" id="BLLK01000045">
    <property type="protein sequence ID" value="GFH52639.1"/>
    <property type="molecule type" value="Genomic_DNA"/>
</dbReference>
<dbReference type="SMART" id="SM00415">
    <property type="entry name" value="HSF"/>
    <property type="match status" value="1"/>
</dbReference>
<feature type="domain" description="HSF-type DNA-binding" evidence="6">
    <location>
        <begin position="68"/>
        <end position="166"/>
    </location>
</feature>
<sequence length="276" mass="31969">MNFKSSVQSQSESLSSFRLESPRGEDLSVSRITRQYITRRNSNKGTKKVGPILTSDAKKETTTAQNDDNTLFPVKLYDLLEDAESDESIKAIISWHPNGTEFKVHNKDNFETLIQPKYFRQSKHSSFRRQLNLWKFKRISGGYYSYPTFQRGDRDACHEMKRVRVKSSKPIDFERLTSAAERRPSRRISQVDSVAVSLMEAAVQQEDEMEMDLDDASFPLEEILRKEDVEEDEKSHGEHMLVSHGSDFSFPQVSHQDSLVFFQQALDFVNELIRED</sequence>
<dbReference type="PANTHER" id="PTHR10015">
    <property type="entry name" value="HEAT SHOCK TRANSCRIPTION FACTOR"/>
    <property type="match status" value="1"/>
</dbReference>
<dbReference type="AlphaFoldDB" id="A0AAD3H7C0"/>
<dbReference type="Pfam" id="PF00447">
    <property type="entry name" value="HSF_DNA-bind"/>
    <property type="match status" value="1"/>
</dbReference>
<organism evidence="7 8">
    <name type="scientific">Chaetoceros tenuissimus</name>
    <dbReference type="NCBI Taxonomy" id="426638"/>
    <lineage>
        <taxon>Eukaryota</taxon>
        <taxon>Sar</taxon>
        <taxon>Stramenopiles</taxon>
        <taxon>Ochrophyta</taxon>
        <taxon>Bacillariophyta</taxon>
        <taxon>Coscinodiscophyceae</taxon>
        <taxon>Chaetocerotophycidae</taxon>
        <taxon>Chaetocerotales</taxon>
        <taxon>Chaetocerotaceae</taxon>
        <taxon>Chaetoceros</taxon>
    </lineage>
</organism>
<feature type="region of interest" description="Disordered" evidence="5">
    <location>
        <begin position="39"/>
        <end position="64"/>
    </location>
</feature>
<comment type="subcellular location">
    <subcellularLocation>
        <location evidence="1">Nucleus</location>
    </subcellularLocation>
</comment>
<dbReference type="Gene3D" id="1.10.10.10">
    <property type="entry name" value="Winged helix-like DNA-binding domain superfamily/Winged helix DNA-binding domain"/>
    <property type="match status" value="1"/>
</dbReference>
<keyword evidence="2" id="KW-0238">DNA-binding</keyword>
<evidence type="ECO:0000313" key="8">
    <source>
        <dbReference type="Proteomes" id="UP001054902"/>
    </source>
</evidence>
<comment type="caution">
    <text evidence="7">The sequence shown here is derived from an EMBL/GenBank/DDBJ whole genome shotgun (WGS) entry which is preliminary data.</text>
</comment>
<dbReference type="Proteomes" id="UP001054902">
    <property type="component" value="Unassembled WGS sequence"/>
</dbReference>
<dbReference type="PANTHER" id="PTHR10015:SF206">
    <property type="entry name" value="HSF-TYPE DNA-BINDING DOMAIN-CONTAINING PROTEIN"/>
    <property type="match status" value="1"/>
</dbReference>
<evidence type="ECO:0000313" key="7">
    <source>
        <dbReference type="EMBL" id="GFH52639.1"/>
    </source>
</evidence>
<proteinExistence type="inferred from homology"/>
<dbReference type="InterPro" id="IPR000232">
    <property type="entry name" value="HSF_DNA-bd"/>
</dbReference>
<dbReference type="InterPro" id="IPR036388">
    <property type="entry name" value="WH-like_DNA-bd_sf"/>
</dbReference>
<dbReference type="GO" id="GO:0005634">
    <property type="term" value="C:nucleus"/>
    <property type="evidence" value="ECO:0007669"/>
    <property type="project" value="UniProtKB-SubCell"/>
</dbReference>
<dbReference type="GO" id="GO:0003700">
    <property type="term" value="F:DNA-binding transcription factor activity"/>
    <property type="evidence" value="ECO:0007669"/>
    <property type="project" value="InterPro"/>
</dbReference>
<evidence type="ECO:0000256" key="1">
    <source>
        <dbReference type="ARBA" id="ARBA00004123"/>
    </source>
</evidence>
<name>A0AAD3H7C0_9STRA</name>
<evidence type="ECO:0000256" key="3">
    <source>
        <dbReference type="ARBA" id="ARBA00023242"/>
    </source>
</evidence>
<evidence type="ECO:0000259" key="6">
    <source>
        <dbReference type="SMART" id="SM00415"/>
    </source>
</evidence>
<keyword evidence="8" id="KW-1185">Reference proteome</keyword>
<dbReference type="SUPFAM" id="SSF46785">
    <property type="entry name" value="Winged helix' DNA-binding domain"/>
    <property type="match status" value="1"/>
</dbReference>
<dbReference type="InterPro" id="IPR036390">
    <property type="entry name" value="WH_DNA-bd_sf"/>
</dbReference>
<keyword evidence="3" id="KW-0539">Nucleus</keyword>
<comment type="similarity">
    <text evidence="4">Belongs to the HSF family.</text>
</comment>
<feature type="compositionally biased region" description="Low complexity" evidence="5">
    <location>
        <begin position="1"/>
        <end position="19"/>
    </location>
</feature>
<gene>
    <name evidence="7" type="ORF">CTEN210_09115</name>
</gene>
<dbReference type="GO" id="GO:0043565">
    <property type="term" value="F:sequence-specific DNA binding"/>
    <property type="evidence" value="ECO:0007669"/>
    <property type="project" value="InterPro"/>
</dbReference>
<evidence type="ECO:0000256" key="2">
    <source>
        <dbReference type="ARBA" id="ARBA00023125"/>
    </source>
</evidence>
<reference evidence="7 8" key="1">
    <citation type="journal article" date="2021" name="Sci. Rep.">
        <title>The genome of the diatom Chaetoceros tenuissimus carries an ancient integrated fragment of an extant virus.</title>
        <authorList>
            <person name="Hongo Y."/>
            <person name="Kimura K."/>
            <person name="Takaki Y."/>
            <person name="Yoshida Y."/>
            <person name="Baba S."/>
            <person name="Kobayashi G."/>
            <person name="Nagasaki K."/>
            <person name="Hano T."/>
            <person name="Tomaru Y."/>
        </authorList>
    </citation>
    <scope>NUCLEOTIDE SEQUENCE [LARGE SCALE GENOMIC DNA]</scope>
    <source>
        <strain evidence="7 8">NIES-3715</strain>
    </source>
</reference>
<protein>
    <recommendedName>
        <fullName evidence="6">HSF-type DNA-binding domain-containing protein</fullName>
    </recommendedName>
</protein>
<accession>A0AAD3H7C0</accession>
<feature type="region of interest" description="Disordered" evidence="5">
    <location>
        <begin position="1"/>
        <end position="25"/>
    </location>
</feature>
<evidence type="ECO:0000256" key="5">
    <source>
        <dbReference type="SAM" id="MobiDB-lite"/>
    </source>
</evidence>
<evidence type="ECO:0000256" key="4">
    <source>
        <dbReference type="RuleBase" id="RU004020"/>
    </source>
</evidence>